<keyword evidence="2" id="KW-1185">Reference proteome</keyword>
<reference evidence="1 2" key="1">
    <citation type="submission" date="2013-03" db="EMBL/GenBank/DDBJ databases">
        <title>The Genome Sequence of Acinetobacter tandoii CIP 107469.</title>
        <authorList>
            <consortium name="The Broad Institute Genome Sequencing Platform"/>
            <consortium name="The Broad Institute Genome Sequencing Center for Infectious Disease"/>
            <person name="Cerqueira G."/>
            <person name="Feldgarden M."/>
            <person name="Courvalin P."/>
            <person name="Perichon B."/>
            <person name="Grillot-Courvalin C."/>
            <person name="Clermont D."/>
            <person name="Rocha E."/>
            <person name="Yoon E.-J."/>
            <person name="Nemec A."/>
            <person name="Walker B."/>
            <person name="Young S.K."/>
            <person name="Zeng Q."/>
            <person name="Gargeya S."/>
            <person name="Fitzgerald M."/>
            <person name="Haas B."/>
            <person name="Abouelleil A."/>
            <person name="Alvarado L."/>
            <person name="Arachchi H.M."/>
            <person name="Berlin A.M."/>
            <person name="Chapman S.B."/>
            <person name="Dewar J."/>
            <person name="Goldberg J."/>
            <person name="Griggs A."/>
            <person name="Gujja S."/>
            <person name="Hansen M."/>
            <person name="Howarth C."/>
            <person name="Imamovic A."/>
            <person name="Larimer J."/>
            <person name="McCowan C."/>
            <person name="Murphy C."/>
            <person name="Neiman D."/>
            <person name="Pearson M."/>
            <person name="Priest M."/>
            <person name="Roberts A."/>
            <person name="Saif S."/>
            <person name="Shea T."/>
            <person name="Sisk P."/>
            <person name="Sykes S."/>
            <person name="Wortman J."/>
            <person name="Nusbaum C."/>
            <person name="Birren B."/>
        </authorList>
    </citation>
    <scope>NUCLEOTIDE SEQUENCE [LARGE SCALE GENOMIC DNA]</scope>
    <source>
        <strain evidence="1 2">CIP 107469</strain>
    </source>
</reference>
<dbReference type="OrthoDB" id="6708779at2"/>
<gene>
    <name evidence="1" type="ORF">I593_00010</name>
</gene>
<protein>
    <submittedName>
        <fullName evidence="1">Uncharacterized protein</fullName>
    </submittedName>
</protein>
<dbReference type="AlphaFoldDB" id="R9BG67"/>
<accession>R9BG67</accession>
<evidence type="ECO:0000313" key="2">
    <source>
        <dbReference type="Proteomes" id="UP000016201"/>
    </source>
</evidence>
<name>R9BG67_9GAMM</name>
<comment type="caution">
    <text evidence="1">The sequence shown here is derived from an EMBL/GenBank/DDBJ whole genome shotgun (WGS) entry which is preliminary data.</text>
</comment>
<dbReference type="Proteomes" id="UP000016201">
    <property type="component" value="Unassembled WGS sequence"/>
</dbReference>
<organism evidence="1 2">
    <name type="scientific">Acinetobacter tandoii DSM 14970 = CIP 107469</name>
    <dbReference type="NCBI Taxonomy" id="1120927"/>
    <lineage>
        <taxon>Bacteria</taxon>
        <taxon>Pseudomonadati</taxon>
        <taxon>Pseudomonadota</taxon>
        <taxon>Gammaproteobacteria</taxon>
        <taxon>Moraxellales</taxon>
        <taxon>Moraxellaceae</taxon>
        <taxon>Acinetobacter</taxon>
    </lineage>
</organism>
<proteinExistence type="predicted"/>
<evidence type="ECO:0000313" key="1">
    <source>
        <dbReference type="EMBL" id="EOR11396.1"/>
    </source>
</evidence>
<dbReference type="PATRIC" id="fig|1120927.3.peg.9"/>
<dbReference type="RefSeq" id="WP_016165279.1">
    <property type="nucleotide sequence ID" value="NZ_JHZG01000051.1"/>
</dbReference>
<sequence>MPSLKISKKGKVLHHIANKILITNSGVIEIDLDQPEIVTEKRSFCIVTIAEHYVENIHKYGSLEDFIKLFSGTKVCVEILTNEGKTLGVEVTTYFKNQLKLAIKGLIVLNSVRDGKFLE</sequence>
<dbReference type="EMBL" id="AQFM01000001">
    <property type="protein sequence ID" value="EOR11396.1"/>
    <property type="molecule type" value="Genomic_DNA"/>
</dbReference>